<accession>A0AAV0B8X3</accession>
<dbReference type="AlphaFoldDB" id="A0AAV0B8X3"/>
<evidence type="ECO:0000313" key="3">
    <source>
        <dbReference type="Proteomes" id="UP001153365"/>
    </source>
</evidence>
<keyword evidence="1" id="KW-0472">Membrane</keyword>
<gene>
    <name evidence="2" type="ORF">PPACK8108_LOCUS15588</name>
</gene>
<reference evidence="2" key="1">
    <citation type="submission" date="2022-06" db="EMBL/GenBank/DDBJ databases">
        <authorList>
            <consortium name="SYNGENTA / RWTH Aachen University"/>
        </authorList>
    </citation>
    <scope>NUCLEOTIDE SEQUENCE</scope>
</reference>
<evidence type="ECO:0000313" key="2">
    <source>
        <dbReference type="EMBL" id="CAH7682602.1"/>
    </source>
</evidence>
<comment type="caution">
    <text evidence="2">The sequence shown here is derived from an EMBL/GenBank/DDBJ whole genome shotgun (WGS) entry which is preliminary data.</text>
</comment>
<dbReference type="Proteomes" id="UP001153365">
    <property type="component" value="Unassembled WGS sequence"/>
</dbReference>
<organism evidence="2 3">
    <name type="scientific">Phakopsora pachyrhizi</name>
    <name type="common">Asian soybean rust disease fungus</name>
    <dbReference type="NCBI Taxonomy" id="170000"/>
    <lineage>
        <taxon>Eukaryota</taxon>
        <taxon>Fungi</taxon>
        <taxon>Dikarya</taxon>
        <taxon>Basidiomycota</taxon>
        <taxon>Pucciniomycotina</taxon>
        <taxon>Pucciniomycetes</taxon>
        <taxon>Pucciniales</taxon>
        <taxon>Phakopsoraceae</taxon>
        <taxon>Phakopsora</taxon>
    </lineage>
</organism>
<feature type="transmembrane region" description="Helical" evidence="1">
    <location>
        <begin position="185"/>
        <end position="205"/>
    </location>
</feature>
<keyword evidence="3" id="KW-1185">Reference proteome</keyword>
<dbReference type="EMBL" id="CALTRL010004162">
    <property type="protein sequence ID" value="CAH7682602.1"/>
    <property type="molecule type" value="Genomic_DNA"/>
</dbReference>
<keyword evidence="1" id="KW-0812">Transmembrane</keyword>
<keyword evidence="1" id="KW-1133">Transmembrane helix</keyword>
<proteinExistence type="predicted"/>
<name>A0AAV0B8X3_PHAPC</name>
<sequence length="281" mass="32039">MPKVPKSTRTLNKLVSSHIPPSQDSLCICIRDFTKMILGLTKNNNNLPLPPSSDEVDTAILLNITDVDIDSLVVEERNIATEEASITKRIPLKYKSLCLSEMAQHNIQHPTFQWDVKEFCTKTIVSAIVEQWLRGQKASYGKDKITNQNLSRIKKKLFQNRLQVAKKLLGCETAYLILKKMKMEIYFALKVIGVIINILYSFTFLTQMQSVPLEIEKETTLLTGVWNLTELLQGMIVIKQPAQGYHLIAILKNSLMASTQPTNYHLVFKNHVCNLINTYFQ</sequence>
<evidence type="ECO:0000256" key="1">
    <source>
        <dbReference type="SAM" id="Phobius"/>
    </source>
</evidence>
<protein>
    <submittedName>
        <fullName evidence="2">Uncharacterized protein</fullName>
    </submittedName>
</protein>